<dbReference type="PANTHER" id="PTHR32026:SF10">
    <property type="entry name" value="METHYLTRANSFERASE-LIKE PROTEIN 24-RELATED"/>
    <property type="match status" value="1"/>
</dbReference>
<dbReference type="AlphaFoldDB" id="A0A9W6BS02"/>
<dbReference type="EMBL" id="BRXU01000017">
    <property type="protein sequence ID" value="GLC57003.1"/>
    <property type="molecule type" value="Genomic_DNA"/>
</dbReference>
<dbReference type="Proteomes" id="UP001165080">
    <property type="component" value="Unassembled WGS sequence"/>
</dbReference>
<accession>A0A9W6BS02</accession>
<dbReference type="InterPro" id="IPR025714">
    <property type="entry name" value="Methyltranfer_dom"/>
</dbReference>
<keyword evidence="1" id="KW-1133">Transmembrane helix</keyword>
<comment type="caution">
    <text evidence="3">The sequence shown here is derived from an EMBL/GenBank/DDBJ whole genome shotgun (WGS) entry which is preliminary data.</text>
</comment>
<gene>
    <name evidence="3" type="primary">PLEST003168</name>
    <name evidence="3" type="ORF">PLESTB_001172300</name>
</gene>
<feature type="transmembrane region" description="Helical" evidence="1">
    <location>
        <begin position="31"/>
        <end position="51"/>
    </location>
</feature>
<name>A0A9W6BS02_9CHLO</name>
<feature type="domain" description="Methyltransferase" evidence="2">
    <location>
        <begin position="94"/>
        <end position="309"/>
    </location>
</feature>
<reference evidence="3 4" key="1">
    <citation type="journal article" date="2023" name="Commun. Biol.">
        <title>Reorganization of the ancestral sex-determining regions during the evolution of trioecy in Pleodorina starrii.</title>
        <authorList>
            <person name="Takahashi K."/>
            <person name="Suzuki S."/>
            <person name="Kawai-Toyooka H."/>
            <person name="Yamamoto K."/>
            <person name="Hamaji T."/>
            <person name="Ootsuki R."/>
            <person name="Yamaguchi H."/>
            <person name="Kawachi M."/>
            <person name="Higashiyama T."/>
            <person name="Nozaki H."/>
        </authorList>
    </citation>
    <scope>NUCLEOTIDE SEQUENCE [LARGE SCALE GENOMIC DNA]</scope>
    <source>
        <strain evidence="3 4">NIES-4479</strain>
    </source>
</reference>
<evidence type="ECO:0000313" key="3">
    <source>
        <dbReference type="EMBL" id="GLC57003.1"/>
    </source>
</evidence>
<proteinExistence type="predicted"/>
<dbReference type="PANTHER" id="PTHR32026">
    <property type="entry name" value="METHYLTRANSFERASE-LIKE PROTEIN 24"/>
    <property type="match status" value="1"/>
</dbReference>
<sequence>MAPTRDEKCTHMFSQRNATRQRFQRTNHIRTISNTIYILLMYASLIGLASADVPLRVLPRQAGEWGNWAYRNLSTWRSTIFGRTQQFIVSKNNSEYPPAWERFDLFQPFISCPPGRTLRRVGQGDGGKWLCDPSTLNAPCTIISLGSGMEFTFERGILADTPCKVLTADCTVTGSILSERHTFLPLCVGSAAAAQRSNQFTTYEALVTRAQVEAVPVLKIDVEAFEYPVFAEWHEHTAALPEQIAVEVHWGEGDTPFNEPGPEFKPQWGRGSLSVSDLSLFFFHLANLGYGIINQERNLNCDQCSEFTLLRVESVPRNGRTLRRFAP</sequence>
<keyword evidence="4" id="KW-1185">Reference proteome</keyword>
<keyword evidence="1" id="KW-0812">Transmembrane</keyword>
<evidence type="ECO:0000256" key="1">
    <source>
        <dbReference type="SAM" id="Phobius"/>
    </source>
</evidence>
<protein>
    <recommendedName>
        <fullName evidence="2">Methyltransferase domain-containing protein</fullName>
    </recommendedName>
</protein>
<dbReference type="Pfam" id="PF13383">
    <property type="entry name" value="Methyltransf_22"/>
    <property type="match status" value="1"/>
</dbReference>
<evidence type="ECO:0000259" key="2">
    <source>
        <dbReference type="Pfam" id="PF13383"/>
    </source>
</evidence>
<organism evidence="3 4">
    <name type="scientific">Pleodorina starrii</name>
    <dbReference type="NCBI Taxonomy" id="330485"/>
    <lineage>
        <taxon>Eukaryota</taxon>
        <taxon>Viridiplantae</taxon>
        <taxon>Chlorophyta</taxon>
        <taxon>core chlorophytes</taxon>
        <taxon>Chlorophyceae</taxon>
        <taxon>CS clade</taxon>
        <taxon>Chlamydomonadales</taxon>
        <taxon>Volvocaceae</taxon>
        <taxon>Pleodorina</taxon>
    </lineage>
</organism>
<evidence type="ECO:0000313" key="4">
    <source>
        <dbReference type="Proteomes" id="UP001165080"/>
    </source>
</evidence>
<keyword evidence="1" id="KW-0472">Membrane</keyword>
<dbReference type="OrthoDB" id="2015045at2759"/>
<dbReference type="InterPro" id="IPR026913">
    <property type="entry name" value="METTL24"/>
</dbReference>